<evidence type="ECO:0000256" key="4">
    <source>
        <dbReference type="ARBA" id="ARBA00022989"/>
    </source>
</evidence>
<keyword evidence="2" id="KW-0813">Transport</keyword>
<dbReference type="Pfam" id="PF01061">
    <property type="entry name" value="ABC2_membrane"/>
    <property type="match status" value="1"/>
</dbReference>
<dbReference type="InterPro" id="IPR050352">
    <property type="entry name" value="ABCG_transporters"/>
</dbReference>
<reference evidence="9" key="1">
    <citation type="journal article" date="2020" name="BMC">
        <title>Leishmania infection induces a limited differential gene expression in the sand fly midgut.</title>
        <authorList>
            <person name="Coutinho-Abreu I.V."/>
            <person name="Serafim T.D."/>
            <person name="Meneses C."/>
            <person name="Kamhawi S."/>
            <person name="Oliveira F."/>
            <person name="Valenzuela J.G."/>
        </authorList>
    </citation>
    <scope>NUCLEOTIDE SEQUENCE</scope>
    <source>
        <strain evidence="9">Jacobina</strain>
        <tissue evidence="9">Midgut</tissue>
    </source>
</reference>
<name>A0A7G3AWQ6_LUTLO</name>
<evidence type="ECO:0000256" key="6">
    <source>
        <dbReference type="SAM" id="Phobius"/>
    </source>
</evidence>
<comment type="subcellular location">
    <subcellularLocation>
        <location evidence="1">Membrane</location>
        <topology evidence="1">Multi-pass membrane protein</topology>
    </subcellularLocation>
</comment>
<proteinExistence type="predicted"/>
<dbReference type="PANTHER" id="PTHR48041:SF118">
    <property type="entry name" value="ATP-BINDING CASSETTE TRANSPORTER (ABC TRANSPORTER) FAMILY G MEMBER 16"/>
    <property type="match status" value="1"/>
</dbReference>
<feature type="chain" id="PRO_5028942287" evidence="7">
    <location>
        <begin position="20"/>
        <end position="356"/>
    </location>
</feature>
<feature type="transmembrane region" description="Helical" evidence="6">
    <location>
        <begin position="178"/>
        <end position="203"/>
    </location>
</feature>
<evidence type="ECO:0000313" key="9">
    <source>
        <dbReference type="EMBL" id="MBC1178141.1"/>
    </source>
</evidence>
<dbReference type="GO" id="GO:0005886">
    <property type="term" value="C:plasma membrane"/>
    <property type="evidence" value="ECO:0007669"/>
    <property type="project" value="TreeGrafter"/>
</dbReference>
<evidence type="ECO:0000256" key="2">
    <source>
        <dbReference type="ARBA" id="ARBA00022448"/>
    </source>
</evidence>
<accession>A0A7G3AWQ6</accession>
<feature type="transmembrane region" description="Helical" evidence="6">
    <location>
        <begin position="106"/>
        <end position="124"/>
    </location>
</feature>
<feature type="transmembrane region" description="Helical" evidence="6">
    <location>
        <begin position="325"/>
        <end position="347"/>
    </location>
</feature>
<dbReference type="InterPro" id="IPR013525">
    <property type="entry name" value="ABC2_TM"/>
</dbReference>
<dbReference type="EMBL" id="GITU01009438">
    <property type="protein sequence ID" value="MBC1178141.1"/>
    <property type="molecule type" value="Transcribed_RNA"/>
</dbReference>
<evidence type="ECO:0000256" key="7">
    <source>
        <dbReference type="SAM" id="SignalP"/>
    </source>
</evidence>
<dbReference type="VEuPathDB" id="VectorBase:LLONM1_005656"/>
<feature type="signal peptide" evidence="7">
    <location>
        <begin position="1"/>
        <end position="19"/>
    </location>
</feature>
<dbReference type="PANTHER" id="PTHR48041">
    <property type="entry name" value="ABC TRANSPORTER G FAMILY MEMBER 28"/>
    <property type="match status" value="1"/>
</dbReference>
<organism evidence="9">
    <name type="scientific">Lutzomyia longipalpis</name>
    <name type="common">Sand fly</name>
    <dbReference type="NCBI Taxonomy" id="7200"/>
    <lineage>
        <taxon>Eukaryota</taxon>
        <taxon>Metazoa</taxon>
        <taxon>Ecdysozoa</taxon>
        <taxon>Arthropoda</taxon>
        <taxon>Hexapoda</taxon>
        <taxon>Insecta</taxon>
        <taxon>Pterygota</taxon>
        <taxon>Neoptera</taxon>
        <taxon>Endopterygota</taxon>
        <taxon>Diptera</taxon>
        <taxon>Nematocera</taxon>
        <taxon>Psychodoidea</taxon>
        <taxon>Psychodidae</taxon>
        <taxon>Lutzomyia</taxon>
        <taxon>Lutzomyia</taxon>
    </lineage>
</organism>
<protein>
    <submittedName>
        <fullName evidence="9">Putative transporter abc superfamily breast cancer resistance protein</fullName>
    </submittedName>
</protein>
<keyword evidence="7" id="KW-0732">Signal</keyword>
<evidence type="ECO:0000256" key="3">
    <source>
        <dbReference type="ARBA" id="ARBA00022692"/>
    </source>
</evidence>
<dbReference type="GO" id="GO:0140359">
    <property type="term" value="F:ABC-type transporter activity"/>
    <property type="evidence" value="ECO:0007669"/>
    <property type="project" value="InterPro"/>
</dbReference>
<feature type="transmembrane region" description="Helical" evidence="6">
    <location>
        <begin position="136"/>
        <end position="158"/>
    </location>
</feature>
<evidence type="ECO:0000256" key="5">
    <source>
        <dbReference type="ARBA" id="ARBA00023136"/>
    </source>
</evidence>
<feature type="domain" description="ABC-2 type transporter transmembrane" evidence="8">
    <location>
        <begin position="82"/>
        <end position="290"/>
    </location>
</feature>
<evidence type="ECO:0000256" key="1">
    <source>
        <dbReference type="ARBA" id="ARBA00004141"/>
    </source>
</evidence>
<keyword evidence="4 6" id="KW-1133">Transmembrane helix</keyword>
<keyword evidence="3 6" id="KW-0812">Transmembrane</keyword>
<feature type="transmembrane region" description="Helical" evidence="6">
    <location>
        <begin position="242"/>
        <end position="262"/>
    </location>
</feature>
<dbReference type="AlphaFoldDB" id="A0A7G3AWQ6"/>
<feature type="transmembrane region" description="Helical" evidence="6">
    <location>
        <begin position="215"/>
        <end position="236"/>
    </location>
</feature>
<evidence type="ECO:0000259" key="8">
    <source>
        <dbReference type="Pfam" id="PF01061"/>
    </source>
</evidence>
<keyword evidence="5 6" id="KW-0472">Membrane</keyword>
<feature type="transmembrane region" description="Helical" evidence="6">
    <location>
        <begin position="267"/>
        <end position="284"/>
    </location>
</feature>
<sequence>MNVHNSTIGLIFLLEVASGERPGDLGVLIDRATKGIQFSCLEKGVKNGKEEHSELSKMLNGNGKLATTTSRDINKYPTSQWQQFRVLLKRSFICISRDMIVTQFKIIVHFLVGLLIGFIYYNVGNDGAKVSANISLLFFIIMFLYFSNSIPIVLFYPYESKIFYREYLNNWYGFLPYVYSKILSEIPCLMISILSTFIPIYYLSSQPVETQRILLLVNIYLLTGFVALFAGLAIGTQFDPQLAIFMMPAIGLPLIVFSGYFIHYNELPVVLLPLTWISFFRYIFEGSFHAIYSFNRKNLDCHQIFCYFRSVPKILDLMDMKENTYTMDVLGIIGWIVLFKILFLIALKMKVRKFTR</sequence>